<evidence type="ECO:0000313" key="3">
    <source>
        <dbReference type="EMBL" id="MBB5221154.1"/>
    </source>
</evidence>
<accession>A0A840SJM1</accession>
<comment type="caution">
    <text evidence="3">The sequence shown here is derived from an EMBL/GenBank/DDBJ whole genome shotgun (WGS) entry which is preliminary data.</text>
</comment>
<feature type="chain" id="PRO_5032872758" description="Ferrochelatase" evidence="2">
    <location>
        <begin position="20"/>
        <end position="71"/>
    </location>
</feature>
<evidence type="ECO:0000256" key="1">
    <source>
        <dbReference type="SAM" id="Phobius"/>
    </source>
</evidence>
<keyword evidence="2" id="KW-0732">Signal</keyword>
<dbReference type="AlphaFoldDB" id="A0A840SJM1"/>
<evidence type="ECO:0000256" key="2">
    <source>
        <dbReference type="SAM" id="SignalP"/>
    </source>
</evidence>
<dbReference type="EMBL" id="JACHFM010000001">
    <property type="protein sequence ID" value="MBB5221154.1"/>
    <property type="molecule type" value="Genomic_DNA"/>
</dbReference>
<dbReference type="RefSeq" id="WP_184147553.1">
    <property type="nucleotide sequence ID" value="NZ_JACHFM010000001.1"/>
</dbReference>
<evidence type="ECO:0008006" key="5">
    <source>
        <dbReference type="Google" id="ProtNLM"/>
    </source>
</evidence>
<feature type="transmembrane region" description="Helical" evidence="1">
    <location>
        <begin position="43"/>
        <end position="61"/>
    </location>
</feature>
<keyword evidence="1" id="KW-0472">Membrane</keyword>
<reference evidence="3 4" key="1">
    <citation type="submission" date="2020-08" db="EMBL/GenBank/DDBJ databases">
        <title>Genomic Encyclopedia of Type Strains, Phase IV (KMG-IV): sequencing the most valuable type-strain genomes for metagenomic binning, comparative biology and taxonomic classification.</title>
        <authorList>
            <person name="Goeker M."/>
        </authorList>
    </citation>
    <scope>NUCLEOTIDE SEQUENCE [LARGE SCALE GENOMIC DNA]</scope>
    <source>
        <strain evidence="3 4">DSM 101730</strain>
    </source>
</reference>
<organism evidence="3 4">
    <name type="scientific">Amaricoccus macauensis</name>
    <dbReference type="NCBI Taxonomy" id="57001"/>
    <lineage>
        <taxon>Bacteria</taxon>
        <taxon>Pseudomonadati</taxon>
        <taxon>Pseudomonadota</taxon>
        <taxon>Alphaproteobacteria</taxon>
        <taxon>Rhodobacterales</taxon>
        <taxon>Paracoccaceae</taxon>
        <taxon>Amaricoccus</taxon>
    </lineage>
</organism>
<proteinExistence type="predicted"/>
<keyword evidence="1" id="KW-1133">Transmembrane helix</keyword>
<protein>
    <recommendedName>
        <fullName evidence="5">Ferrochelatase</fullName>
    </recommendedName>
</protein>
<keyword evidence="1" id="KW-0812">Transmembrane</keyword>
<sequence>MKLIVSTAVALLLAGQAFAGNLVFEAPEEPVVVAEPAPMGGSNAAWIIPVIGLAAIAYAIANDDDDDDTTD</sequence>
<dbReference type="Proteomes" id="UP000549457">
    <property type="component" value="Unassembled WGS sequence"/>
</dbReference>
<name>A0A840SJM1_9RHOB</name>
<gene>
    <name evidence="3" type="ORF">HNP73_001075</name>
</gene>
<keyword evidence="4" id="KW-1185">Reference proteome</keyword>
<feature type="signal peptide" evidence="2">
    <location>
        <begin position="1"/>
        <end position="19"/>
    </location>
</feature>
<evidence type="ECO:0000313" key="4">
    <source>
        <dbReference type="Proteomes" id="UP000549457"/>
    </source>
</evidence>